<dbReference type="InterPro" id="IPR012674">
    <property type="entry name" value="Calycin"/>
</dbReference>
<dbReference type="Gene3D" id="2.40.128.20">
    <property type="match status" value="1"/>
</dbReference>
<name>A0A131YRE9_RHIAP</name>
<feature type="signal peptide" evidence="2">
    <location>
        <begin position="1"/>
        <end position="18"/>
    </location>
</feature>
<proteinExistence type="predicted"/>
<evidence type="ECO:0000313" key="3">
    <source>
        <dbReference type="EMBL" id="JAP81834.1"/>
    </source>
</evidence>
<feature type="chain" id="PRO_5007285886" evidence="2">
    <location>
        <begin position="19"/>
        <end position="258"/>
    </location>
</feature>
<dbReference type="AlphaFoldDB" id="A0A131YRE9"/>
<organism evidence="3">
    <name type="scientific">Rhipicephalus appendiculatus</name>
    <name type="common">Brown ear tick</name>
    <dbReference type="NCBI Taxonomy" id="34631"/>
    <lineage>
        <taxon>Eukaryota</taxon>
        <taxon>Metazoa</taxon>
        <taxon>Ecdysozoa</taxon>
        <taxon>Arthropoda</taxon>
        <taxon>Chelicerata</taxon>
        <taxon>Arachnida</taxon>
        <taxon>Acari</taxon>
        <taxon>Parasitiformes</taxon>
        <taxon>Ixodida</taxon>
        <taxon>Ixodoidea</taxon>
        <taxon>Ixodidae</taxon>
        <taxon>Rhipicephalinae</taxon>
        <taxon>Rhipicephalus</taxon>
        <taxon>Rhipicephalus</taxon>
    </lineage>
</organism>
<accession>A0A131YRE9</accession>
<reference evidence="3" key="1">
    <citation type="journal article" date="2016" name="Ticks Tick Borne Dis.">
        <title>De novo assembly and annotation of the salivary gland transcriptome of Rhipicephalus appendiculatus male and female ticks during blood feeding.</title>
        <authorList>
            <person name="de Castro M.H."/>
            <person name="de Klerk D."/>
            <person name="Pienaar R."/>
            <person name="Latif A.A."/>
            <person name="Rees D.J."/>
            <person name="Mans B.J."/>
        </authorList>
    </citation>
    <scope>NUCLEOTIDE SEQUENCE</scope>
    <source>
        <tissue evidence="3">Salivary glands</tissue>
    </source>
</reference>
<dbReference type="EMBL" id="GEDV01006723">
    <property type="protein sequence ID" value="JAP81834.1"/>
    <property type="molecule type" value="Transcribed_RNA"/>
</dbReference>
<feature type="compositionally biased region" description="Polar residues" evidence="1">
    <location>
        <begin position="107"/>
        <end position="130"/>
    </location>
</feature>
<feature type="region of interest" description="Disordered" evidence="1">
    <location>
        <begin position="179"/>
        <end position="206"/>
    </location>
</feature>
<feature type="region of interest" description="Disordered" evidence="1">
    <location>
        <begin position="107"/>
        <end position="151"/>
    </location>
</feature>
<sequence length="258" mass="27896">MALRQAVILCASFLGAIAASVDSSECVEFRGDKAGNDGYTLLAVGATFELRNYSLSLQLEKTVSCVRTTTASKNEDQHTVMENVTFKYNDQWGGLQQKFRFFGERGQYNTMSPTDTTGNSEQEQGQQVVSRRSGEGDTGQPDDGSGELDSIIVPPGNYTFKVAATGCAVLLVDLSEEYYETEDQKSENGESNTAQISEREEAPASTKPQCMLWVQKGANAAGNCCEFYFNSECSAGTTDYVGTGVKCDTEEPASGTQQ</sequence>
<evidence type="ECO:0000256" key="1">
    <source>
        <dbReference type="SAM" id="MobiDB-lite"/>
    </source>
</evidence>
<evidence type="ECO:0000256" key="2">
    <source>
        <dbReference type="SAM" id="SignalP"/>
    </source>
</evidence>
<keyword evidence="2" id="KW-0732">Signal</keyword>
<protein>
    <submittedName>
        <fullName evidence="3">Lipocalin</fullName>
    </submittedName>
</protein>